<feature type="transmembrane region" description="Helical" evidence="5">
    <location>
        <begin position="235"/>
        <end position="261"/>
    </location>
</feature>
<comment type="caution">
    <text evidence="7">The sequence shown here is derived from an EMBL/GenBank/DDBJ whole genome shotgun (WGS) entry which is preliminary data.</text>
</comment>
<feature type="transmembrane region" description="Helical" evidence="5">
    <location>
        <begin position="88"/>
        <end position="109"/>
    </location>
</feature>
<comment type="subcellular location">
    <subcellularLocation>
        <location evidence="1">Membrane</location>
        <topology evidence="1">Multi-pass membrane protein</topology>
    </subcellularLocation>
</comment>
<reference evidence="7" key="2">
    <citation type="journal article" date="2022" name="Microbiol. Resour. Announc.">
        <title>Metagenome Sequencing to Explore Phylogenomics of Terrestrial Cyanobacteria.</title>
        <authorList>
            <person name="Ward R.D."/>
            <person name="Stajich J.E."/>
            <person name="Johansen J.R."/>
            <person name="Huntemann M."/>
            <person name="Clum A."/>
            <person name="Foster B."/>
            <person name="Foster B."/>
            <person name="Roux S."/>
            <person name="Palaniappan K."/>
            <person name="Varghese N."/>
            <person name="Mukherjee S."/>
            <person name="Reddy T.B.K."/>
            <person name="Daum C."/>
            <person name="Copeland A."/>
            <person name="Chen I.A."/>
            <person name="Ivanova N.N."/>
            <person name="Kyrpides N.C."/>
            <person name="Shapiro N."/>
            <person name="Eloe-Fadrosh E.A."/>
            <person name="Pietrasiak N."/>
        </authorList>
    </citation>
    <scope>NUCLEOTIDE SEQUENCE</scope>
    <source>
        <strain evidence="7">GSE-TBD4-15B</strain>
    </source>
</reference>
<evidence type="ECO:0000256" key="3">
    <source>
        <dbReference type="ARBA" id="ARBA00022989"/>
    </source>
</evidence>
<organism evidence="7 8">
    <name type="scientific">Pegethrix bostrychoides GSE-TBD4-15B</name>
    <dbReference type="NCBI Taxonomy" id="2839662"/>
    <lineage>
        <taxon>Bacteria</taxon>
        <taxon>Bacillati</taxon>
        <taxon>Cyanobacteriota</taxon>
        <taxon>Cyanophyceae</taxon>
        <taxon>Oculatellales</taxon>
        <taxon>Oculatellaceae</taxon>
        <taxon>Pegethrix</taxon>
    </lineage>
</organism>
<evidence type="ECO:0000313" key="8">
    <source>
        <dbReference type="Proteomes" id="UP000707356"/>
    </source>
</evidence>
<dbReference type="InterPro" id="IPR051533">
    <property type="entry name" value="WaaL-like"/>
</dbReference>
<accession>A0A951PF99</accession>
<proteinExistence type="predicted"/>
<keyword evidence="4 5" id="KW-0472">Membrane</keyword>
<evidence type="ECO:0000256" key="2">
    <source>
        <dbReference type="ARBA" id="ARBA00022692"/>
    </source>
</evidence>
<dbReference type="PANTHER" id="PTHR37422:SF13">
    <property type="entry name" value="LIPOPOLYSACCHARIDE BIOSYNTHESIS PROTEIN PA4999-RELATED"/>
    <property type="match status" value="1"/>
</dbReference>
<feature type="domain" description="O-antigen ligase-related" evidence="6">
    <location>
        <begin position="215"/>
        <end position="342"/>
    </location>
</feature>
<evidence type="ECO:0000259" key="6">
    <source>
        <dbReference type="Pfam" id="PF04932"/>
    </source>
</evidence>
<keyword evidence="2 5" id="KW-0812">Transmembrane</keyword>
<evidence type="ECO:0000256" key="1">
    <source>
        <dbReference type="ARBA" id="ARBA00004141"/>
    </source>
</evidence>
<evidence type="ECO:0000313" key="7">
    <source>
        <dbReference type="EMBL" id="MBW4467334.1"/>
    </source>
</evidence>
<reference evidence="7" key="1">
    <citation type="submission" date="2021-05" db="EMBL/GenBank/DDBJ databases">
        <authorList>
            <person name="Pietrasiak N."/>
            <person name="Ward R."/>
            <person name="Stajich J.E."/>
            <person name="Kurbessoian T."/>
        </authorList>
    </citation>
    <scope>NUCLEOTIDE SEQUENCE</scope>
    <source>
        <strain evidence="7">GSE-TBD4-15B</strain>
    </source>
</reference>
<feature type="transmembrane region" description="Helical" evidence="5">
    <location>
        <begin position="201"/>
        <end position="223"/>
    </location>
</feature>
<gene>
    <name evidence="7" type="ORF">KME07_18055</name>
</gene>
<dbReference type="GO" id="GO:0016874">
    <property type="term" value="F:ligase activity"/>
    <property type="evidence" value="ECO:0007669"/>
    <property type="project" value="UniProtKB-KW"/>
</dbReference>
<dbReference type="EMBL" id="JAHHHV010000075">
    <property type="protein sequence ID" value="MBW4467334.1"/>
    <property type="molecule type" value="Genomic_DNA"/>
</dbReference>
<feature type="transmembrane region" description="Helical" evidence="5">
    <location>
        <begin position="168"/>
        <end position="189"/>
    </location>
</feature>
<feature type="transmembrane region" description="Helical" evidence="5">
    <location>
        <begin position="367"/>
        <end position="388"/>
    </location>
</feature>
<feature type="transmembrane region" description="Helical" evidence="5">
    <location>
        <begin position="325"/>
        <end position="346"/>
    </location>
</feature>
<evidence type="ECO:0000256" key="4">
    <source>
        <dbReference type="ARBA" id="ARBA00023136"/>
    </source>
</evidence>
<evidence type="ECO:0000256" key="5">
    <source>
        <dbReference type="SAM" id="Phobius"/>
    </source>
</evidence>
<name>A0A951PF99_9CYAN</name>
<dbReference type="Proteomes" id="UP000707356">
    <property type="component" value="Unassembled WGS sequence"/>
</dbReference>
<dbReference type="AlphaFoldDB" id="A0A951PF99"/>
<keyword evidence="7" id="KW-0436">Ligase</keyword>
<sequence length="427" mass="47360">MLRLTASARSSTLFIWRLFRFSFVSFPYLIFAVFPGLAAVIGLLWAKFRRSALDATTRNLVLLITGLLWLSCLFAANRGEAFLQLFNFYPYLLLFTVLPYLLNGTAPLARVATDVVIAAIPINLMAAVEYLLRAPQIPAWLKRTELSRWFRARPHKERAMVMFGHPNALAAYLVLVLGLGLGMILYSRINAVAAGQPKRKFSWQTALIYFGSCSCLLGVFASGSRNGLLVAFSQLLIFSLFTSASRIMLGLGAVGLLSAAVGLGVGGRNLNQIDWASDPRLGVWHFALDLLAQRPWLGWGLGNFKLQYPPGLIPEYEYIAHPHNFWLLLAVEAGIPVLLLFCWLVGRICVRALQQLKTAPPAERALLLAYLLAFWGCLAFALFDVTFYDVRINLTHWVLLSGLYSLVPHSVDSVRSANSADAAHGER</sequence>
<feature type="transmembrane region" description="Helical" evidence="5">
    <location>
        <begin position="21"/>
        <end position="46"/>
    </location>
</feature>
<keyword evidence="3 5" id="KW-1133">Transmembrane helix</keyword>
<feature type="transmembrane region" description="Helical" evidence="5">
    <location>
        <begin position="58"/>
        <end position="76"/>
    </location>
</feature>
<dbReference type="InterPro" id="IPR007016">
    <property type="entry name" value="O-antigen_ligase-rel_domated"/>
</dbReference>
<dbReference type="PANTHER" id="PTHR37422">
    <property type="entry name" value="TEICHURONIC ACID BIOSYNTHESIS PROTEIN TUAE"/>
    <property type="match status" value="1"/>
</dbReference>
<dbReference type="Pfam" id="PF04932">
    <property type="entry name" value="Wzy_C"/>
    <property type="match status" value="1"/>
</dbReference>
<protein>
    <submittedName>
        <fullName evidence="7">O-antigen ligase family protein</fullName>
    </submittedName>
</protein>
<dbReference type="GO" id="GO:0016020">
    <property type="term" value="C:membrane"/>
    <property type="evidence" value="ECO:0007669"/>
    <property type="project" value="UniProtKB-SubCell"/>
</dbReference>